<feature type="region of interest" description="Disordered" evidence="1">
    <location>
        <begin position="62"/>
        <end position="134"/>
    </location>
</feature>
<feature type="compositionally biased region" description="Polar residues" evidence="1">
    <location>
        <begin position="80"/>
        <end position="95"/>
    </location>
</feature>
<gene>
    <name evidence="3" type="ORF">PSTG_07672</name>
</gene>
<feature type="compositionally biased region" description="Low complexity" evidence="1">
    <location>
        <begin position="109"/>
        <end position="120"/>
    </location>
</feature>
<sequence>MRISICSLFIASCLVSLEVGAAATTSFVPQSRTLQQKRHVGAAAIAQDSHIETQVGTFDTSKTRDLVLPTKTSESEVENSESPTSMSNGSPTPSNRRARRDLFGKGKAKTAAKVGARATAPLRDSPPTLQTRQFNPYPPPSFFPMRNDMGFQPFLAQDQMLPDFYMGEESSPMQMMDFEEDLSLPPFFPQEAFPIREFSRPYSGRVFVPRSMAPLELVESVFPLLAGENGPTTSDSSAESDEPELPLVIAVETEGEAVSPASFVQGCGSPVDEEDAEDESITGPPSIMLLPTGEDADSAAAFAADESTTTTFVLVEDDNASGDQAIVLVKVEEDTPSLALTDDDRLPTEHFSNAEDEDESAGSEIVIIEAVEEDSHCSALSGEDATDDEAASEATIIIVVPDEEEADEEEDLTLIPHHGDDVASLDLSPTNDTISEARAIGLGLVEESPSFPPMIVENDRPAMRGSTSLVSVDKRAMGFPVEIK</sequence>
<evidence type="ECO:0000313" key="3">
    <source>
        <dbReference type="EMBL" id="KNE99020.1"/>
    </source>
</evidence>
<protein>
    <submittedName>
        <fullName evidence="3">Uncharacterized protein</fullName>
    </submittedName>
</protein>
<feature type="chain" id="PRO_5005550389" evidence="2">
    <location>
        <begin position="24"/>
        <end position="484"/>
    </location>
</feature>
<accession>A0A0L0VIB6</accession>
<name>A0A0L0VIB6_9BASI</name>
<dbReference type="OrthoDB" id="10381919at2759"/>
<evidence type="ECO:0000256" key="2">
    <source>
        <dbReference type="SAM" id="SignalP"/>
    </source>
</evidence>
<dbReference type="Proteomes" id="UP000054564">
    <property type="component" value="Unassembled WGS sequence"/>
</dbReference>
<evidence type="ECO:0000313" key="4">
    <source>
        <dbReference type="Proteomes" id="UP000054564"/>
    </source>
</evidence>
<organism evidence="3 4">
    <name type="scientific">Puccinia striiformis f. sp. tritici PST-78</name>
    <dbReference type="NCBI Taxonomy" id="1165861"/>
    <lineage>
        <taxon>Eukaryota</taxon>
        <taxon>Fungi</taxon>
        <taxon>Dikarya</taxon>
        <taxon>Basidiomycota</taxon>
        <taxon>Pucciniomycotina</taxon>
        <taxon>Pucciniomycetes</taxon>
        <taxon>Pucciniales</taxon>
        <taxon>Pucciniaceae</taxon>
        <taxon>Puccinia</taxon>
    </lineage>
</organism>
<comment type="caution">
    <text evidence="3">The sequence shown here is derived from an EMBL/GenBank/DDBJ whole genome shotgun (WGS) entry which is preliminary data.</text>
</comment>
<keyword evidence="2" id="KW-0732">Signal</keyword>
<dbReference type="AlphaFoldDB" id="A0A0L0VIB6"/>
<feature type="region of interest" description="Disordered" evidence="1">
    <location>
        <begin position="339"/>
        <end position="361"/>
    </location>
</feature>
<proteinExistence type="predicted"/>
<evidence type="ECO:0000256" key="1">
    <source>
        <dbReference type="SAM" id="MobiDB-lite"/>
    </source>
</evidence>
<dbReference type="EMBL" id="AJIL01000050">
    <property type="protein sequence ID" value="KNE99020.1"/>
    <property type="molecule type" value="Genomic_DNA"/>
</dbReference>
<reference evidence="4" key="1">
    <citation type="submission" date="2014-03" db="EMBL/GenBank/DDBJ databases">
        <title>The Genome Sequence of Puccinia striiformis f. sp. tritici PST-78.</title>
        <authorList>
            <consortium name="The Broad Institute Genome Sequencing Platform"/>
            <person name="Cuomo C."/>
            <person name="Hulbert S."/>
            <person name="Chen X."/>
            <person name="Walker B."/>
            <person name="Young S.K."/>
            <person name="Zeng Q."/>
            <person name="Gargeya S."/>
            <person name="Fitzgerald M."/>
            <person name="Haas B."/>
            <person name="Abouelleil A."/>
            <person name="Alvarado L."/>
            <person name="Arachchi H.M."/>
            <person name="Berlin A.M."/>
            <person name="Chapman S.B."/>
            <person name="Goldberg J."/>
            <person name="Griggs A."/>
            <person name="Gujja S."/>
            <person name="Hansen M."/>
            <person name="Howarth C."/>
            <person name="Imamovic A."/>
            <person name="Larimer J."/>
            <person name="McCowan C."/>
            <person name="Montmayeur A."/>
            <person name="Murphy C."/>
            <person name="Neiman D."/>
            <person name="Pearson M."/>
            <person name="Priest M."/>
            <person name="Roberts A."/>
            <person name="Saif S."/>
            <person name="Shea T."/>
            <person name="Sisk P."/>
            <person name="Sykes S."/>
            <person name="Wortman J."/>
            <person name="Nusbaum C."/>
            <person name="Birren B."/>
        </authorList>
    </citation>
    <scope>NUCLEOTIDE SEQUENCE [LARGE SCALE GENOMIC DNA]</scope>
    <source>
        <strain evidence="4">race PST-78</strain>
    </source>
</reference>
<feature type="signal peptide" evidence="2">
    <location>
        <begin position="1"/>
        <end position="23"/>
    </location>
</feature>
<keyword evidence="4" id="KW-1185">Reference proteome</keyword>